<dbReference type="GO" id="GO:0000428">
    <property type="term" value="C:DNA-directed RNA polymerase complex"/>
    <property type="evidence" value="ECO:0007669"/>
    <property type="project" value="UniProtKB-KW"/>
</dbReference>
<keyword evidence="2" id="KW-0240">DNA-directed RNA polymerase</keyword>
<dbReference type="Proteomes" id="UP000289738">
    <property type="component" value="Chromosome A08"/>
</dbReference>
<dbReference type="GO" id="GO:0006351">
    <property type="term" value="P:DNA-templated transcription"/>
    <property type="evidence" value="ECO:0007669"/>
    <property type="project" value="InterPro"/>
</dbReference>
<comment type="caution">
    <text evidence="8">The sequence shown here is derived from an EMBL/GenBank/DDBJ whole genome shotgun (WGS) entry which is preliminary data.</text>
</comment>
<reference evidence="8 9" key="1">
    <citation type="submission" date="2019-01" db="EMBL/GenBank/DDBJ databases">
        <title>Sequencing of cultivated peanut Arachis hypogaea provides insights into genome evolution and oil improvement.</title>
        <authorList>
            <person name="Chen X."/>
        </authorList>
    </citation>
    <scope>NUCLEOTIDE SEQUENCE [LARGE SCALE GENOMIC DNA]</scope>
    <source>
        <strain evidence="9">cv. Fuhuasheng</strain>
        <tissue evidence="8">Leaves</tissue>
    </source>
</reference>
<evidence type="ECO:0000256" key="3">
    <source>
        <dbReference type="ARBA" id="ARBA00022679"/>
    </source>
</evidence>
<keyword evidence="6" id="KW-1133">Transmembrane helix</keyword>
<organism evidence="8 9">
    <name type="scientific">Arachis hypogaea</name>
    <name type="common">Peanut</name>
    <dbReference type="NCBI Taxonomy" id="3818"/>
    <lineage>
        <taxon>Eukaryota</taxon>
        <taxon>Viridiplantae</taxon>
        <taxon>Streptophyta</taxon>
        <taxon>Embryophyta</taxon>
        <taxon>Tracheophyta</taxon>
        <taxon>Spermatophyta</taxon>
        <taxon>Magnoliopsida</taxon>
        <taxon>eudicotyledons</taxon>
        <taxon>Gunneridae</taxon>
        <taxon>Pentapetalae</taxon>
        <taxon>rosids</taxon>
        <taxon>fabids</taxon>
        <taxon>Fabales</taxon>
        <taxon>Fabaceae</taxon>
        <taxon>Papilionoideae</taxon>
        <taxon>50 kb inversion clade</taxon>
        <taxon>dalbergioids sensu lato</taxon>
        <taxon>Dalbergieae</taxon>
        <taxon>Pterocarpus clade</taxon>
        <taxon>Arachis</taxon>
    </lineage>
</organism>
<feature type="transmembrane region" description="Helical" evidence="6">
    <location>
        <begin position="57"/>
        <end position="76"/>
    </location>
</feature>
<dbReference type="InterPro" id="IPR007644">
    <property type="entry name" value="RNA_pol_bsu_protrusion"/>
</dbReference>
<keyword evidence="6" id="KW-0812">Transmembrane</keyword>
<keyword evidence="3" id="KW-0808">Transferase</keyword>
<keyword evidence="9" id="KW-1185">Reference proteome</keyword>
<dbReference type="AlphaFoldDB" id="A0A445BZL4"/>
<evidence type="ECO:0000256" key="1">
    <source>
        <dbReference type="ARBA" id="ARBA00012418"/>
    </source>
</evidence>
<proteinExistence type="predicted"/>
<dbReference type="SUPFAM" id="SSF64484">
    <property type="entry name" value="beta and beta-prime subunits of DNA dependent RNA-polymerase"/>
    <property type="match status" value="1"/>
</dbReference>
<evidence type="ECO:0000313" key="9">
    <source>
        <dbReference type="Proteomes" id="UP000289738"/>
    </source>
</evidence>
<dbReference type="Pfam" id="PF04563">
    <property type="entry name" value="RNA_pol_Rpb2_1"/>
    <property type="match status" value="1"/>
</dbReference>
<evidence type="ECO:0000313" key="8">
    <source>
        <dbReference type="EMBL" id="RYR44195.1"/>
    </source>
</evidence>
<dbReference type="GO" id="GO:0003677">
    <property type="term" value="F:DNA binding"/>
    <property type="evidence" value="ECO:0007669"/>
    <property type="project" value="InterPro"/>
</dbReference>
<feature type="domain" description="RNA polymerase beta subunit protrusion" evidence="7">
    <location>
        <begin position="73"/>
        <end position="135"/>
    </location>
</feature>
<protein>
    <recommendedName>
        <fullName evidence="1">DNA-directed RNA polymerase</fullName>
        <ecNumber evidence="1">2.7.7.6</ecNumber>
    </recommendedName>
</protein>
<dbReference type="EC" id="2.7.7.6" evidence="1"/>
<evidence type="ECO:0000259" key="7">
    <source>
        <dbReference type="Pfam" id="PF04563"/>
    </source>
</evidence>
<dbReference type="Gene3D" id="3.90.1100.10">
    <property type="match status" value="1"/>
</dbReference>
<name>A0A445BZL4_ARAHY</name>
<accession>A0A445BZL4</accession>
<keyword evidence="5" id="KW-0804">Transcription</keyword>
<keyword evidence="4" id="KW-0548">Nucleotidyltransferase</keyword>
<dbReference type="EMBL" id="SDMP01000008">
    <property type="protein sequence ID" value="RYR44195.1"/>
    <property type="molecule type" value="Genomic_DNA"/>
</dbReference>
<evidence type="ECO:0000256" key="4">
    <source>
        <dbReference type="ARBA" id="ARBA00022695"/>
    </source>
</evidence>
<evidence type="ECO:0000256" key="6">
    <source>
        <dbReference type="SAM" id="Phobius"/>
    </source>
</evidence>
<dbReference type="GO" id="GO:0003899">
    <property type="term" value="F:DNA-directed RNA polymerase activity"/>
    <property type="evidence" value="ECO:0007669"/>
    <property type="project" value="UniProtKB-EC"/>
</dbReference>
<evidence type="ECO:0000256" key="5">
    <source>
        <dbReference type="ARBA" id="ARBA00023163"/>
    </source>
</evidence>
<gene>
    <name evidence="8" type="ORF">Ahy_A08g040569</name>
</gene>
<sequence length="136" mass="15633">MAAKPGSNPDFGALRELFKPHIESFDHMIDTGLDTMLRHIKPVEIFDSFTSTKLRDILFYYIFQFFCSFLQAGISYTGKFMLDVCFQYNDSPNVVREHVSFGELPIMLKSKKCRLRDANEKKLVSCKEEASEMGGQ</sequence>
<evidence type="ECO:0000256" key="2">
    <source>
        <dbReference type="ARBA" id="ARBA00022478"/>
    </source>
</evidence>
<keyword evidence="6" id="KW-0472">Membrane</keyword>